<gene>
    <name evidence="5 6" type="primary">eutC</name>
    <name evidence="6" type="ORF">FPE01S_01_04780</name>
</gene>
<comment type="similarity">
    <text evidence="5">Belongs to the EutC family.</text>
</comment>
<evidence type="ECO:0000313" key="7">
    <source>
        <dbReference type="Proteomes" id="UP000033121"/>
    </source>
</evidence>
<dbReference type="InterPro" id="IPR042255">
    <property type="entry name" value="EutC_N"/>
</dbReference>
<dbReference type="Gene3D" id="3.40.50.11240">
    <property type="entry name" value="Ethanolamine ammonia-lyase light chain (EutC)"/>
    <property type="match status" value="1"/>
</dbReference>
<dbReference type="GO" id="GO:0046336">
    <property type="term" value="P:ethanolamine catabolic process"/>
    <property type="evidence" value="ECO:0007669"/>
    <property type="project" value="UniProtKB-UniRule"/>
</dbReference>
<proteinExistence type="inferred from homology"/>
<dbReference type="AlphaFoldDB" id="A0A0E9MWI3"/>
<dbReference type="HAMAP" id="MF_00601">
    <property type="entry name" value="EutC"/>
    <property type="match status" value="1"/>
</dbReference>
<dbReference type="EMBL" id="BBWV01000001">
    <property type="protein sequence ID" value="GAO41465.1"/>
    <property type="molecule type" value="Genomic_DNA"/>
</dbReference>
<keyword evidence="3 5" id="KW-0170">Cobalt</keyword>
<dbReference type="InterPro" id="IPR042251">
    <property type="entry name" value="EutC_C"/>
</dbReference>
<comment type="catalytic activity">
    <reaction evidence="5">
        <text>ethanolamine = acetaldehyde + NH4(+)</text>
        <dbReference type="Rhea" id="RHEA:15313"/>
        <dbReference type="ChEBI" id="CHEBI:15343"/>
        <dbReference type="ChEBI" id="CHEBI:28938"/>
        <dbReference type="ChEBI" id="CHEBI:57603"/>
        <dbReference type="EC" id="4.3.1.7"/>
    </reaction>
</comment>
<keyword evidence="1 5" id="KW-0846">Cobalamin</keyword>
<keyword evidence="2 5" id="KW-0456">Lyase</keyword>
<comment type="caution">
    <text evidence="6">The sequence shown here is derived from an EMBL/GenBank/DDBJ whole genome shotgun (WGS) entry which is preliminary data.</text>
</comment>
<dbReference type="OrthoDB" id="114248at2"/>
<evidence type="ECO:0000256" key="1">
    <source>
        <dbReference type="ARBA" id="ARBA00022628"/>
    </source>
</evidence>
<keyword evidence="4 5" id="KW-1283">Bacterial microcompartment</keyword>
<dbReference type="UniPathway" id="UPA00560"/>
<accession>A0A0E9MWI3</accession>
<feature type="binding site" evidence="5">
    <location>
        <position position="182"/>
    </location>
    <ligand>
        <name>adenosylcob(III)alamin</name>
        <dbReference type="ChEBI" id="CHEBI:18408"/>
    </ligand>
</feature>
<comment type="cofactor">
    <cofactor evidence="5">
        <name>adenosylcob(III)alamin</name>
        <dbReference type="ChEBI" id="CHEBI:18408"/>
    </cofactor>
    <text evidence="5">Binds between the large and small subunits.</text>
</comment>
<dbReference type="PANTHER" id="PTHR39330">
    <property type="entry name" value="ETHANOLAMINE AMMONIA-LYASE LIGHT CHAIN"/>
    <property type="match status" value="1"/>
</dbReference>
<protein>
    <recommendedName>
        <fullName evidence="5">Ethanolamine ammonia-lyase small subunit</fullName>
        <shortName evidence="5">EAL small subunit</shortName>
        <ecNumber evidence="5">4.3.1.7</ecNumber>
    </recommendedName>
</protein>
<dbReference type="GO" id="GO:0031471">
    <property type="term" value="C:ethanolamine degradation polyhedral organelle"/>
    <property type="evidence" value="ECO:0007669"/>
    <property type="project" value="UniProtKB-UniRule"/>
</dbReference>
<dbReference type="STRING" id="1220578.FPE01S_01_04780"/>
<dbReference type="PIRSF" id="PIRSF018982">
    <property type="entry name" value="EutC"/>
    <property type="match status" value="1"/>
</dbReference>
<evidence type="ECO:0000313" key="6">
    <source>
        <dbReference type="EMBL" id="GAO41465.1"/>
    </source>
</evidence>
<dbReference type="Pfam" id="PF05985">
    <property type="entry name" value="EutC"/>
    <property type="match status" value="1"/>
</dbReference>
<dbReference type="PANTHER" id="PTHR39330:SF1">
    <property type="entry name" value="ETHANOLAMINE AMMONIA-LYASE SMALL SUBUNIT"/>
    <property type="match status" value="1"/>
</dbReference>
<sequence>MPLPVIHITAVQEDAWQTLRAFTNARIALGSAGTAIPVKEVLQFRMAHANARDAVFSILEVDRLSADLQRLRLPFLVVHSQAADRTIYLQRPDLGRRLNPRSAERLLEHQHDYDVVIIVADGLSATAINNNALPVLINLVGDLQQNHYVIAPIVIAREARVALGDEIASLLRARLSIMLIGERPGLSAPASMGAYLTYDPVAGLNDERRNCISNIHAKGLQPNLAAQKIYYLCKEALRLKISGVQLKDEATGISGSDNFQLPKTT</sequence>
<dbReference type="InterPro" id="IPR009246">
    <property type="entry name" value="EutC"/>
</dbReference>
<reference evidence="6 7" key="1">
    <citation type="submission" date="2015-04" db="EMBL/GenBank/DDBJ databases">
        <title>Whole genome shotgun sequence of Flavihumibacter petaseus NBRC 106054.</title>
        <authorList>
            <person name="Miyazawa S."/>
            <person name="Hosoyama A."/>
            <person name="Hashimoto M."/>
            <person name="Noguchi M."/>
            <person name="Tsuchikane K."/>
            <person name="Ohji S."/>
            <person name="Yamazoe A."/>
            <person name="Ichikawa N."/>
            <person name="Kimura A."/>
            <person name="Fujita N."/>
        </authorList>
    </citation>
    <scope>NUCLEOTIDE SEQUENCE [LARGE SCALE GENOMIC DNA]</scope>
    <source>
        <strain evidence="6 7">NBRC 106054</strain>
    </source>
</reference>
<comment type="pathway">
    <text evidence="5">Amine and polyamine degradation; ethanolamine degradation.</text>
</comment>
<name>A0A0E9MWI3_9BACT</name>
<dbReference type="RefSeq" id="WP_046367325.1">
    <property type="nucleotide sequence ID" value="NZ_BBWV01000001.1"/>
</dbReference>
<dbReference type="EC" id="4.3.1.7" evidence="5"/>
<comment type="subcellular location">
    <subcellularLocation>
        <location evidence="5">Bacterial microcompartment</location>
    </subcellularLocation>
</comment>
<evidence type="ECO:0000256" key="3">
    <source>
        <dbReference type="ARBA" id="ARBA00023285"/>
    </source>
</evidence>
<comment type="subunit">
    <text evidence="5">The basic unit is a heterodimer which dimerizes to form tetramers. The heterotetramers trimerize; 6 large subunits form a core ring with 6 small subunits projecting outwards.</text>
</comment>
<dbReference type="GO" id="GO:0009350">
    <property type="term" value="C:ethanolamine ammonia-lyase complex"/>
    <property type="evidence" value="ECO:0007669"/>
    <property type="project" value="UniProtKB-UniRule"/>
</dbReference>
<dbReference type="GO" id="GO:0006520">
    <property type="term" value="P:amino acid metabolic process"/>
    <property type="evidence" value="ECO:0007669"/>
    <property type="project" value="InterPro"/>
</dbReference>
<evidence type="ECO:0000256" key="5">
    <source>
        <dbReference type="HAMAP-Rule" id="MF_00601"/>
    </source>
</evidence>
<comment type="function">
    <text evidence="5">Catalyzes the deamination of various vicinal amino-alcohols to oxo compounds. Allows this organism to utilize ethanolamine as the sole source of nitrogen and carbon in the presence of external vitamin B12.</text>
</comment>
<dbReference type="NCBIfam" id="NF003971">
    <property type="entry name" value="PRK05465.1"/>
    <property type="match status" value="1"/>
</dbReference>
<evidence type="ECO:0000256" key="2">
    <source>
        <dbReference type="ARBA" id="ARBA00023239"/>
    </source>
</evidence>
<evidence type="ECO:0000256" key="4">
    <source>
        <dbReference type="ARBA" id="ARBA00024446"/>
    </source>
</evidence>
<dbReference type="GO" id="GO:0008851">
    <property type="term" value="F:ethanolamine ammonia-lyase activity"/>
    <property type="evidence" value="ECO:0007669"/>
    <property type="project" value="UniProtKB-UniRule"/>
</dbReference>
<dbReference type="Proteomes" id="UP000033121">
    <property type="component" value="Unassembled WGS sequence"/>
</dbReference>
<dbReference type="GO" id="GO:0031419">
    <property type="term" value="F:cobalamin binding"/>
    <property type="evidence" value="ECO:0007669"/>
    <property type="project" value="UniProtKB-UniRule"/>
</dbReference>
<keyword evidence="7" id="KW-1185">Reference proteome</keyword>
<dbReference type="Gene3D" id="1.10.30.40">
    <property type="entry name" value="Ethanolamine ammonia-lyase light chain (EutC), N-terminal domain"/>
    <property type="match status" value="1"/>
</dbReference>
<organism evidence="6 7">
    <name type="scientific">Flavihumibacter petaseus NBRC 106054</name>
    <dbReference type="NCBI Taxonomy" id="1220578"/>
    <lineage>
        <taxon>Bacteria</taxon>
        <taxon>Pseudomonadati</taxon>
        <taxon>Bacteroidota</taxon>
        <taxon>Chitinophagia</taxon>
        <taxon>Chitinophagales</taxon>
        <taxon>Chitinophagaceae</taxon>
        <taxon>Flavihumibacter</taxon>
    </lineage>
</organism>
<feature type="binding site" evidence="5">
    <location>
        <position position="161"/>
    </location>
    <ligand>
        <name>adenosylcob(III)alamin</name>
        <dbReference type="ChEBI" id="CHEBI:18408"/>
    </ligand>
</feature>
<feature type="binding site" evidence="5">
    <location>
        <position position="211"/>
    </location>
    <ligand>
        <name>adenosylcob(III)alamin</name>
        <dbReference type="ChEBI" id="CHEBI:18408"/>
    </ligand>
</feature>